<dbReference type="AlphaFoldDB" id="A0A135L3Q0"/>
<evidence type="ECO:0000313" key="2">
    <source>
        <dbReference type="Proteomes" id="UP000070352"/>
    </source>
</evidence>
<comment type="caution">
    <text evidence="1">The sequence shown here is derived from an EMBL/GenBank/DDBJ whole genome shotgun (WGS) entry which is preliminary data.</text>
</comment>
<dbReference type="RefSeq" id="WP_068724361.1">
    <property type="nucleotide sequence ID" value="NZ_LSKU01000001.1"/>
</dbReference>
<protein>
    <recommendedName>
        <fullName evidence="3">Helicase XPB/Ssl2 N-terminal domain-containing protein</fullName>
    </recommendedName>
</protein>
<dbReference type="Proteomes" id="UP000070352">
    <property type="component" value="Unassembled WGS sequence"/>
</dbReference>
<accession>A0A135L3Q0</accession>
<keyword evidence="2" id="KW-1185">Reference proteome</keyword>
<organism evidence="1 2">
    <name type="scientific">Tepidibacillus decaturensis</name>
    <dbReference type="NCBI Taxonomy" id="1413211"/>
    <lineage>
        <taxon>Bacteria</taxon>
        <taxon>Bacillati</taxon>
        <taxon>Bacillota</taxon>
        <taxon>Bacilli</taxon>
        <taxon>Bacillales</taxon>
        <taxon>Bacillaceae</taxon>
        <taxon>Tepidibacillus</taxon>
    </lineage>
</organism>
<dbReference type="OrthoDB" id="2369695at2"/>
<sequence>MNLNEMLIYADIQHINKIVDHYQCQCDRHSKTEMIQSIIYTLFQNNTLEEMIDQLTDIERTFVQLLYLDSRTKYTIEDLLAKGKQAIELQQSNEKPREIVLTALKKGWIFQGVGKKHLLIYLVPEDLKKKILQSLIRKLQKQVLVKEEIPFYRDEIDLLFSDLLTFLNTIRKEDIYLTNEGNIYKRQQYAIFQSFIIPEEPLKRQAFRFGYGRRYDEYPDRFSLLYDYAYYQKWIDEGEKGFLGLTTLGIQWVERSHQRMKESKKLYQFWVRLYKHPIPFLPLIVRFIDLMSYQQWVRLDHLQELTLFWLKDHYYEKKEQIFQERIIKMMLHLGLIQLGNDDGIPFLRVTEEGHHWINDFESFEAKEIVY</sequence>
<gene>
    <name evidence="1" type="ORF">U473_06055</name>
</gene>
<reference evidence="1 2" key="1">
    <citation type="submission" date="2016-02" db="EMBL/GenBank/DDBJ databases">
        <title>Draft Genome for Tepidibacillus decaturensis nov. sp. Strain Z9, an Anaerobic, Moderately Thermophilic and Heterotrophic Bacterium from Deep Subsurface of the Illinois Basin, USA.</title>
        <authorList>
            <person name="Dong Y."/>
            <person name="Chang J.Y."/>
            <person name="Sanford R."/>
            <person name="Fouke B.W."/>
        </authorList>
    </citation>
    <scope>NUCLEOTIDE SEQUENCE [LARGE SCALE GENOMIC DNA]</scope>
    <source>
        <strain evidence="1 2">Z9</strain>
    </source>
</reference>
<proteinExistence type="predicted"/>
<dbReference type="EMBL" id="LSKU01000001">
    <property type="protein sequence ID" value="KXG43626.1"/>
    <property type="molecule type" value="Genomic_DNA"/>
</dbReference>
<evidence type="ECO:0008006" key="3">
    <source>
        <dbReference type="Google" id="ProtNLM"/>
    </source>
</evidence>
<name>A0A135L3Q0_9BACI</name>
<evidence type="ECO:0000313" key="1">
    <source>
        <dbReference type="EMBL" id="KXG43626.1"/>
    </source>
</evidence>
<dbReference type="STRING" id="1413211.U473_06055"/>